<dbReference type="SMART" id="SM00257">
    <property type="entry name" value="LysM"/>
    <property type="match status" value="1"/>
</dbReference>
<dbReference type="Proteomes" id="UP000014197">
    <property type="component" value="Unassembled WGS sequence"/>
</dbReference>
<dbReference type="OrthoDB" id="2194898at2"/>
<dbReference type="CDD" id="cd00118">
    <property type="entry name" value="LysM"/>
    <property type="match status" value="1"/>
</dbReference>
<dbReference type="SUPFAM" id="SSF54106">
    <property type="entry name" value="LysM domain"/>
    <property type="match status" value="1"/>
</dbReference>
<evidence type="ECO:0000313" key="7">
    <source>
        <dbReference type="Proteomes" id="UP000014197"/>
    </source>
</evidence>
<evidence type="ECO:0000313" key="6">
    <source>
        <dbReference type="Proteomes" id="UP000013858"/>
    </source>
</evidence>
<accession>R2SY88</accession>
<dbReference type="InterPro" id="IPR018392">
    <property type="entry name" value="LysM"/>
</dbReference>
<dbReference type="STRING" id="155618.RV06_GL000780"/>
<keyword evidence="2" id="KW-1133">Transmembrane helix</keyword>
<dbReference type="Proteomes" id="UP000013858">
    <property type="component" value="Unassembled WGS sequence"/>
</dbReference>
<gene>
    <name evidence="5" type="ORF">I583_02317</name>
    <name evidence="4" type="ORF">UAW_00094</name>
</gene>
<feature type="transmembrane region" description="Helical" evidence="2">
    <location>
        <begin position="21"/>
        <end position="41"/>
    </location>
</feature>
<dbReference type="AlphaFoldDB" id="R2SY88"/>
<dbReference type="Gene3D" id="3.10.350.10">
    <property type="entry name" value="LysM domain"/>
    <property type="match status" value="1"/>
</dbReference>
<proteinExistence type="predicted"/>
<dbReference type="Pfam" id="PF01476">
    <property type="entry name" value="LysM"/>
    <property type="match status" value="1"/>
</dbReference>
<protein>
    <recommendedName>
        <fullName evidence="3">LysM domain-containing protein</fullName>
    </recommendedName>
</protein>
<dbReference type="PANTHER" id="PTHR33734">
    <property type="entry name" value="LYSM DOMAIN-CONTAINING GPI-ANCHORED PROTEIN 2"/>
    <property type="match status" value="1"/>
</dbReference>
<dbReference type="EMBL" id="ASVY01000003">
    <property type="protein sequence ID" value="EOT59682.1"/>
    <property type="molecule type" value="Genomic_DNA"/>
</dbReference>
<feature type="region of interest" description="Disordered" evidence="1">
    <location>
        <begin position="76"/>
        <end position="134"/>
    </location>
</feature>
<evidence type="ECO:0000313" key="4">
    <source>
        <dbReference type="EMBL" id="EOI00228.1"/>
    </source>
</evidence>
<organism evidence="4 6">
    <name type="scientific">Enterococcus haemoperoxidus ATCC BAA-382</name>
    <dbReference type="NCBI Taxonomy" id="1158608"/>
    <lineage>
        <taxon>Bacteria</taxon>
        <taxon>Bacillati</taxon>
        <taxon>Bacillota</taxon>
        <taxon>Bacilli</taxon>
        <taxon>Lactobacillales</taxon>
        <taxon>Enterococcaceae</taxon>
        <taxon>Enterococcus</taxon>
    </lineage>
</organism>
<keyword evidence="2" id="KW-0812">Transmembrane</keyword>
<comment type="caution">
    <text evidence="4">The sequence shown here is derived from an EMBL/GenBank/DDBJ whole genome shotgun (WGS) entry which is preliminary data.</text>
</comment>
<feature type="compositionally biased region" description="Polar residues" evidence="1">
    <location>
        <begin position="125"/>
        <end position="134"/>
    </location>
</feature>
<dbReference type="InterPro" id="IPR036779">
    <property type="entry name" value="LysM_dom_sf"/>
</dbReference>
<feature type="domain" description="LysM" evidence="3">
    <location>
        <begin position="132"/>
        <end position="175"/>
    </location>
</feature>
<dbReference type="RefSeq" id="WP_010760313.1">
    <property type="nucleotide sequence ID" value="NZ_KB946315.1"/>
</dbReference>
<dbReference type="PROSITE" id="PS51782">
    <property type="entry name" value="LYSM"/>
    <property type="match status" value="1"/>
</dbReference>
<dbReference type="EMBL" id="AJAR01000002">
    <property type="protein sequence ID" value="EOI00228.1"/>
    <property type="molecule type" value="Genomic_DNA"/>
</dbReference>
<evidence type="ECO:0000256" key="2">
    <source>
        <dbReference type="SAM" id="Phobius"/>
    </source>
</evidence>
<name>R2SY88_9ENTE</name>
<dbReference type="eggNOG" id="ENOG5032E28">
    <property type="taxonomic scope" value="Bacteria"/>
</dbReference>
<keyword evidence="2" id="KW-0472">Membrane</keyword>
<keyword evidence="7" id="KW-1185">Reference proteome</keyword>
<feature type="compositionally biased region" description="Polar residues" evidence="1">
    <location>
        <begin position="85"/>
        <end position="118"/>
    </location>
</feature>
<dbReference type="PATRIC" id="fig|1158608.3.peg.78"/>
<evidence type="ECO:0000313" key="5">
    <source>
        <dbReference type="EMBL" id="EOT59682.1"/>
    </source>
</evidence>
<reference evidence="4 6" key="1">
    <citation type="submission" date="2013-02" db="EMBL/GenBank/DDBJ databases">
        <title>The Genome Sequence of Enterococcus haemoperoxidus BAA-382.</title>
        <authorList>
            <consortium name="The Broad Institute Genome Sequencing Platform"/>
            <consortium name="The Broad Institute Genome Sequencing Center for Infectious Disease"/>
            <person name="Earl A.M."/>
            <person name="Gilmore M.S."/>
            <person name="Lebreton F."/>
            <person name="Walker B."/>
            <person name="Young S.K."/>
            <person name="Zeng Q."/>
            <person name="Gargeya S."/>
            <person name="Fitzgerald M."/>
            <person name="Haas B."/>
            <person name="Abouelleil A."/>
            <person name="Alvarado L."/>
            <person name="Arachchi H.M."/>
            <person name="Berlin A.M."/>
            <person name="Chapman S.B."/>
            <person name="Dewar J."/>
            <person name="Goldberg J."/>
            <person name="Griggs A."/>
            <person name="Gujja S."/>
            <person name="Hansen M."/>
            <person name="Howarth C."/>
            <person name="Imamovic A."/>
            <person name="Larimer J."/>
            <person name="McCowan C."/>
            <person name="Murphy C."/>
            <person name="Neiman D."/>
            <person name="Pearson M."/>
            <person name="Priest M."/>
            <person name="Roberts A."/>
            <person name="Saif S."/>
            <person name="Shea T."/>
            <person name="Sisk P."/>
            <person name="Sykes S."/>
            <person name="Wortman J."/>
            <person name="Nusbaum C."/>
            <person name="Birren B."/>
        </authorList>
    </citation>
    <scope>NUCLEOTIDE SEQUENCE [LARGE SCALE GENOMIC DNA]</scope>
    <source>
        <strain evidence="4 6">ATCC BAA-382</strain>
    </source>
</reference>
<dbReference type="GO" id="GO:0008932">
    <property type="term" value="F:lytic endotransglycosylase activity"/>
    <property type="evidence" value="ECO:0007669"/>
    <property type="project" value="TreeGrafter"/>
</dbReference>
<reference evidence="5 7" key="2">
    <citation type="submission" date="2013-03" db="EMBL/GenBank/DDBJ databases">
        <title>The Genome Sequence of Enterococcus haemoperoxidus BAA-382 (PacBio/Illumina hybrid assembly).</title>
        <authorList>
            <consortium name="The Broad Institute Genomics Platform"/>
            <consortium name="The Broad Institute Genome Sequencing Center for Infectious Disease"/>
            <person name="Earl A."/>
            <person name="Russ C."/>
            <person name="Gilmore M."/>
            <person name="Surin D."/>
            <person name="Walker B."/>
            <person name="Young S."/>
            <person name="Zeng Q."/>
            <person name="Gargeya S."/>
            <person name="Fitzgerald M."/>
            <person name="Haas B."/>
            <person name="Abouelleil A."/>
            <person name="Allen A.W."/>
            <person name="Alvarado L."/>
            <person name="Arachchi H.M."/>
            <person name="Berlin A.M."/>
            <person name="Chapman S.B."/>
            <person name="Gainer-Dewar J."/>
            <person name="Goldberg J."/>
            <person name="Griggs A."/>
            <person name="Gujja S."/>
            <person name="Hansen M."/>
            <person name="Howarth C."/>
            <person name="Imamovic A."/>
            <person name="Ireland A."/>
            <person name="Larimer J."/>
            <person name="McCowan C."/>
            <person name="Murphy C."/>
            <person name="Pearson M."/>
            <person name="Poon T.W."/>
            <person name="Priest M."/>
            <person name="Roberts A."/>
            <person name="Saif S."/>
            <person name="Shea T."/>
            <person name="Sisk P."/>
            <person name="Sykes S."/>
            <person name="Wortman J."/>
            <person name="Nusbaum C."/>
            <person name="Birren B."/>
        </authorList>
    </citation>
    <scope>NUCLEOTIDE SEQUENCE [LARGE SCALE GENOMIC DNA]</scope>
    <source>
        <strain evidence="5 7">ATCC BAA-382</strain>
    </source>
</reference>
<dbReference type="PANTHER" id="PTHR33734:SF22">
    <property type="entry name" value="MEMBRANE-BOUND LYTIC MUREIN TRANSGLYCOSYLASE D"/>
    <property type="match status" value="1"/>
</dbReference>
<sequence length="176" mass="19237">MDEEYSRRKQQRPPSTSKFTIVIVILLLLVNTLALGGLLYLNVQASSKQEARLNSIEKQVSKLDLGVNVPVLATDNTEHNVPVRESSTQVSKMEESSSTIESSDQPAQTPPSSEAVEQQTERSTEPSQVAATSYTVQSGDTLSVIAEKNKISLQDLMLKNNLTDSTVYVGQVLSLQ</sequence>
<evidence type="ECO:0000259" key="3">
    <source>
        <dbReference type="PROSITE" id="PS51782"/>
    </source>
</evidence>
<evidence type="ECO:0000256" key="1">
    <source>
        <dbReference type="SAM" id="MobiDB-lite"/>
    </source>
</evidence>